<evidence type="ECO:0000313" key="2">
    <source>
        <dbReference type="EMBL" id="KAB2574292.1"/>
    </source>
</evidence>
<keyword evidence="1" id="KW-0812">Transmembrane</keyword>
<feature type="transmembrane region" description="Helical" evidence="1">
    <location>
        <begin position="100"/>
        <end position="124"/>
    </location>
</feature>
<dbReference type="EMBL" id="VCHE01000046">
    <property type="protein sequence ID" value="KAB2574292.1"/>
    <property type="molecule type" value="Genomic_DNA"/>
</dbReference>
<dbReference type="AlphaFoldDB" id="A0A5N5DAJ8"/>
<accession>A0A5N5DAJ8</accession>
<dbReference type="Proteomes" id="UP000325902">
    <property type="component" value="Unassembled WGS sequence"/>
</dbReference>
<keyword evidence="3" id="KW-1185">Reference proteome</keyword>
<sequence length="302" mass="33043">MATCFRGAAPFARSPFSRITAFQYRATQPSPFATLRFFTSSTLRAASTKAKPSVAAPRPKAIPAAVAKTYQPKDKLSYVLRTLAEKGSETLLYSAPNQGAFRIVCYVAGLACFGAAASSYRFFFSDSKEARDRNGIASWVPLAFGFIAVFWACIGSWLVAAPLGVVRSISAIPKLGTQTTVALRIEIMRLPGMKDKVFYAMPPEVTADGSIAATTVEYAVARKAVVDSRMPRSDDPMLLKPFLAIGRWVSRSVYTIMIYTKMSVMREGFVKIRIRDEAVAKVDCAGEMFLDGLVLDKLIPIR</sequence>
<comment type="caution">
    <text evidence="2">The sequence shown here is derived from an EMBL/GenBank/DDBJ whole genome shotgun (WGS) entry which is preliminary data.</text>
</comment>
<gene>
    <name evidence="2" type="ORF">DBV05_g7114</name>
</gene>
<proteinExistence type="predicted"/>
<protein>
    <submittedName>
        <fullName evidence="2">Uncharacterized protein</fullName>
    </submittedName>
</protein>
<feature type="transmembrane region" description="Helical" evidence="1">
    <location>
        <begin position="136"/>
        <end position="160"/>
    </location>
</feature>
<name>A0A5N5DAJ8_9PEZI</name>
<organism evidence="2 3">
    <name type="scientific">Lasiodiplodia theobromae</name>
    <dbReference type="NCBI Taxonomy" id="45133"/>
    <lineage>
        <taxon>Eukaryota</taxon>
        <taxon>Fungi</taxon>
        <taxon>Dikarya</taxon>
        <taxon>Ascomycota</taxon>
        <taxon>Pezizomycotina</taxon>
        <taxon>Dothideomycetes</taxon>
        <taxon>Dothideomycetes incertae sedis</taxon>
        <taxon>Botryosphaeriales</taxon>
        <taxon>Botryosphaeriaceae</taxon>
        <taxon>Lasiodiplodia</taxon>
    </lineage>
</organism>
<evidence type="ECO:0000313" key="3">
    <source>
        <dbReference type="Proteomes" id="UP000325902"/>
    </source>
</evidence>
<evidence type="ECO:0000256" key="1">
    <source>
        <dbReference type="SAM" id="Phobius"/>
    </source>
</evidence>
<keyword evidence="1" id="KW-1133">Transmembrane helix</keyword>
<reference evidence="2 3" key="1">
    <citation type="journal article" date="2019" name="Sci. Rep.">
        <title>A multi-omics analysis of the grapevine pathogen Lasiodiplodia theobromae reveals that temperature affects the expression of virulence- and pathogenicity-related genes.</title>
        <authorList>
            <person name="Felix C."/>
            <person name="Meneses R."/>
            <person name="Goncalves M.F.M."/>
            <person name="Tilleman L."/>
            <person name="Duarte A.S."/>
            <person name="Jorrin-Novo J.V."/>
            <person name="Van de Peer Y."/>
            <person name="Deforce D."/>
            <person name="Van Nieuwerburgh F."/>
            <person name="Esteves A.C."/>
            <person name="Alves A."/>
        </authorList>
    </citation>
    <scope>NUCLEOTIDE SEQUENCE [LARGE SCALE GENOMIC DNA]</scope>
    <source>
        <strain evidence="2 3">LA-SOL3</strain>
    </source>
</reference>
<keyword evidence="1" id="KW-0472">Membrane</keyword>
<dbReference type="OrthoDB" id="4140442at2759"/>